<dbReference type="SUPFAM" id="SSF55785">
    <property type="entry name" value="PYP-like sensor domain (PAS domain)"/>
    <property type="match status" value="1"/>
</dbReference>
<proteinExistence type="predicted"/>
<gene>
    <name evidence="3" type="ORF">BN2614_LOCUS2</name>
</gene>
<keyword evidence="4" id="KW-1185">Reference proteome</keyword>
<feature type="non-terminal residue" evidence="3">
    <location>
        <position position="344"/>
    </location>
</feature>
<evidence type="ECO:0000313" key="4">
    <source>
        <dbReference type="Proteomes" id="UP000269945"/>
    </source>
</evidence>
<dbReference type="Gene3D" id="3.30.450.20">
    <property type="entry name" value="PAS domain"/>
    <property type="match status" value="1"/>
</dbReference>
<dbReference type="InterPro" id="IPR000014">
    <property type="entry name" value="PAS"/>
</dbReference>
<dbReference type="EMBL" id="CYRY02020879">
    <property type="protein sequence ID" value="VCW97189.1"/>
    <property type="molecule type" value="Genomic_DNA"/>
</dbReference>
<comment type="caution">
    <text evidence="3">The sequence shown here is derived from an EMBL/GenBank/DDBJ whole genome shotgun (WGS) entry which is preliminary data.</text>
</comment>
<feature type="region of interest" description="Disordered" evidence="1">
    <location>
        <begin position="68"/>
        <end position="144"/>
    </location>
</feature>
<organism evidence="3 4">
    <name type="scientific">Gulo gulo</name>
    <name type="common">Wolverine</name>
    <name type="synonym">Gluton</name>
    <dbReference type="NCBI Taxonomy" id="48420"/>
    <lineage>
        <taxon>Eukaryota</taxon>
        <taxon>Metazoa</taxon>
        <taxon>Chordata</taxon>
        <taxon>Craniata</taxon>
        <taxon>Vertebrata</taxon>
        <taxon>Euteleostomi</taxon>
        <taxon>Mammalia</taxon>
        <taxon>Eutheria</taxon>
        <taxon>Laurasiatheria</taxon>
        <taxon>Carnivora</taxon>
        <taxon>Caniformia</taxon>
        <taxon>Musteloidea</taxon>
        <taxon>Mustelidae</taxon>
        <taxon>Guloninae</taxon>
        <taxon>Gulo</taxon>
    </lineage>
</organism>
<dbReference type="PROSITE" id="PS50112">
    <property type="entry name" value="PAS"/>
    <property type="match status" value="1"/>
</dbReference>
<name>A0A9X9LV72_GULGU</name>
<sequence length="344" mass="36788">AARTWPVRRDRLQLTLSAGRPRSCWGRGTGGQPLPQVRGQPIGVQDVDPVQRAAASVDPSPLRAFLTREGASFRPPPSRPQRGDPGGFGDWRKRSHSNPAGGGALTVAPLAGGLPMEDGGSPESPAARTATEPNESLSSAHRHLSRRNGLSKLCQSRMGLSEDKWNSFCLSSLAAQSICTSKLHCLVPPEQTDLAGSLGSASCCSLLRGLSSGWSTPLFPTPVCNPNKAVFTVDAKTTEILVANDKACQLLGHSSHDLIGQKLTQFFLRPDSDVVKALSEEHMEADGRAAVVFGTVVDVVSRSGERIPVSVWMKKVKQEHSLCCVVVLEPVERVSAWVFPPRAP</sequence>
<protein>
    <recommendedName>
        <fullName evidence="2">PAS domain-containing protein</fullName>
    </recommendedName>
</protein>
<evidence type="ECO:0000256" key="1">
    <source>
        <dbReference type="SAM" id="MobiDB-lite"/>
    </source>
</evidence>
<evidence type="ECO:0000313" key="3">
    <source>
        <dbReference type="EMBL" id="VCW97189.1"/>
    </source>
</evidence>
<feature type="domain" description="PAS" evidence="2">
    <location>
        <begin position="230"/>
        <end position="286"/>
    </location>
</feature>
<dbReference type="FunFam" id="3.30.450.20:FF:000059">
    <property type="entry name" value="PAS domain containing serine/threonine kinase"/>
    <property type="match status" value="1"/>
</dbReference>
<dbReference type="Proteomes" id="UP000269945">
    <property type="component" value="Unassembled WGS sequence"/>
</dbReference>
<dbReference type="AlphaFoldDB" id="A0A9X9LV72"/>
<feature type="region of interest" description="Disordered" evidence="1">
    <location>
        <begin position="18"/>
        <end position="42"/>
    </location>
</feature>
<dbReference type="SMART" id="SM00091">
    <property type="entry name" value="PAS"/>
    <property type="match status" value="1"/>
</dbReference>
<evidence type="ECO:0000259" key="2">
    <source>
        <dbReference type="PROSITE" id="PS50112"/>
    </source>
</evidence>
<reference evidence="3 4" key="1">
    <citation type="submission" date="2018-10" db="EMBL/GenBank/DDBJ databases">
        <authorList>
            <person name="Ekblom R."/>
            <person name="Jareborg N."/>
        </authorList>
    </citation>
    <scope>NUCLEOTIDE SEQUENCE [LARGE SCALE GENOMIC DNA]</scope>
    <source>
        <tissue evidence="3">Muscle</tissue>
    </source>
</reference>
<dbReference type="Pfam" id="PF13426">
    <property type="entry name" value="PAS_9"/>
    <property type="match status" value="1"/>
</dbReference>
<dbReference type="InterPro" id="IPR035965">
    <property type="entry name" value="PAS-like_dom_sf"/>
</dbReference>
<dbReference type="NCBIfam" id="TIGR00229">
    <property type="entry name" value="sensory_box"/>
    <property type="match status" value="1"/>
</dbReference>
<accession>A0A9X9LV72</accession>
<dbReference type="CDD" id="cd00130">
    <property type="entry name" value="PAS"/>
    <property type="match status" value="1"/>
</dbReference>